<keyword evidence="3" id="KW-0648">Protein biosynthesis</keyword>
<gene>
    <name evidence="6" type="ORF">LC1Nh_0867</name>
</gene>
<evidence type="ECO:0000259" key="5">
    <source>
        <dbReference type="SMART" id="SM00653"/>
    </source>
</evidence>
<keyword evidence="2 6" id="KW-0396">Initiation factor</keyword>
<dbReference type="SUPFAM" id="SSF100966">
    <property type="entry name" value="Translation initiation factor 2 beta, aIF2beta, N-terminal domain"/>
    <property type="match status" value="1"/>
</dbReference>
<dbReference type="NCBIfam" id="NF003067">
    <property type="entry name" value="PRK03988.1"/>
    <property type="match status" value="1"/>
</dbReference>
<dbReference type="GO" id="GO:0003743">
    <property type="term" value="F:translation initiation factor activity"/>
    <property type="evidence" value="ECO:0007669"/>
    <property type="project" value="UniProtKB-KW"/>
</dbReference>
<dbReference type="SMART" id="SM00653">
    <property type="entry name" value="eIF2B_5"/>
    <property type="match status" value="1"/>
</dbReference>
<dbReference type="InterPro" id="IPR045196">
    <property type="entry name" value="IF2/IF5"/>
</dbReference>
<proteinExistence type="inferred from homology"/>
<feature type="domain" description="Translation initiation factor IF2/IF5" evidence="5">
    <location>
        <begin position="22"/>
        <end position="129"/>
    </location>
</feature>
<dbReference type="SUPFAM" id="SSF75689">
    <property type="entry name" value="Zinc-binding domain of translation initiation factor 2 beta"/>
    <property type="match status" value="1"/>
</dbReference>
<keyword evidence="7" id="KW-1185">Reference proteome</keyword>
<dbReference type="AlphaFoldDB" id="A0A5Q0UHB2"/>
<evidence type="ECO:0000313" key="7">
    <source>
        <dbReference type="Proteomes" id="UP000377803"/>
    </source>
</evidence>
<evidence type="ECO:0000256" key="4">
    <source>
        <dbReference type="SAM" id="MobiDB-lite"/>
    </source>
</evidence>
<feature type="region of interest" description="Disordered" evidence="4">
    <location>
        <begin position="1"/>
        <end position="24"/>
    </location>
</feature>
<evidence type="ECO:0000256" key="1">
    <source>
        <dbReference type="ARBA" id="ARBA00010397"/>
    </source>
</evidence>
<dbReference type="RefSeq" id="WP_153550491.1">
    <property type="nucleotide sequence ID" value="NZ_CP040089.1"/>
</dbReference>
<dbReference type="Pfam" id="PF01873">
    <property type="entry name" value="eIF-5_eIF-2B"/>
    <property type="match status" value="1"/>
</dbReference>
<dbReference type="InterPro" id="IPR016190">
    <property type="entry name" value="Transl_init_fac_IF2/IF5_Zn-bd"/>
</dbReference>
<name>A0A5Q0UHB2_9ARCH</name>
<sequence length="132" mass="15061">MNNYDELLEKGKEETPDDLEKEERFEVPELKTRKDGSRTIIEDFSGIAEKLGREEKVLSNFIQNELGTAGHIEGDELVLNGEFRRGNVQGRLENYVDEYVYCPECGRPDTEIKKEKGVEIMKCQACGARTSL</sequence>
<dbReference type="KEGG" id="ncon:LC1Nh_0867"/>
<organism evidence="6 7">
    <name type="scientific">Candidatus Nanohalobium constans</name>
    <dbReference type="NCBI Taxonomy" id="2565781"/>
    <lineage>
        <taxon>Archaea</taxon>
        <taxon>Candidatus Nanohalarchaeota</taxon>
        <taxon>Candidatus Nanohalobia</taxon>
        <taxon>Candidatus Nanohalobiales</taxon>
        <taxon>Candidatus Nanohalobiaceae</taxon>
        <taxon>Candidatus Nanohalobium</taxon>
    </lineage>
</organism>
<dbReference type="OrthoDB" id="38099at2157"/>
<dbReference type="InterPro" id="IPR016189">
    <property type="entry name" value="Transl_init_fac_IF2/IF5_N"/>
</dbReference>
<protein>
    <submittedName>
        <fullName evidence="6">Translation initiation factor IF-2 subunit beta</fullName>
    </submittedName>
</protein>
<dbReference type="Gene3D" id="3.30.30.170">
    <property type="match status" value="1"/>
</dbReference>
<dbReference type="EMBL" id="CP040089">
    <property type="protein sequence ID" value="QGA80751.1"/>
    <property type="molecule type" value="Genomic_DNA"/>
</dbReference>
<dbReference type="PANTHER" id="PTHR23001">
    <property type="entry name" value="EUKARYOTIC TRANSLATION INITIATION FACTOR"/>
    <property type="match status" value="1"/>
</dbReference>
<evidence type="ECO:0000256" key="2">
    <source>
        <dbReference type="ARBA" id="ARBA00022540"/>
    </source>
</evidence>
<evidence type="ECO:0000313" key="6">
    <source>
        <dbReference type="EMBL" id="QGA80751.1"/>
    </source>
</evidence>
<dbReference type="GeneID" id="42365256"/>
<dbReference type="Proteomes" id="UP000377803">
    <property type="component" value="Chromosome"/>
</dbReference>
<dbReference type="InterPro" id="IPR002735">
    <property type="entry name" value="Transl_init_fac_IF2/IF5_dom"/>
</dbReference>
<comment type="similarity">
    <text evidence="1">Belongs to the eIF-2-beta/eIF-5 family.</text>
</comment>
<evidence type="ECO:0000256" key="3">
    <source>
        <dbReference type="ARBA" id="ARBA00022917"/>
    </source>
</evidence>
<reference evidence="7" key="1">
    <citation type="submission" date="2019-05" db="EMBL/GenBank/DDBJ databases">
        <title>Candidatus Nanohalobium constans, a novel model system to study the DPANN nano-sized archaea: genomic and physiological characterization of a nanoarchaeon co-cultured with its chitinotrophic host.</title>
        <authorList>
            <person name="La Cono V."/>
            <person name="Arcadi E."/>
            <person name="Crisafi F."/>
            <person name="Denaro R."/>
            <person name="La Spada G."/>
            <person name="Messina E."/>
            <person name="Smedile F."/>
            <person name="Toshchakov S.V."/>
            <person name="Shevchenko M.A."/>
            <person name="Golyshin P.N."/>
            <person name="Golyshina O.V."/>
            <person name="Ferrer M."/>
            <person name="Rohde M."/>
            <person name="Mushegian A."/>
            <person name="Sorokin D.Y."/>
            <person name="Giuliano L."/>
            <person name="Yakimov M.M."/>
        </authorList>
    </citation>
    <scope>NUCLEOTIDE SEQUENCE [LARGE SCALE GENOMIC DNA]</scope>
    <source>
        <strain evidence="7">LC1Nh</strain>
    </source>
</reference>
<dbReference type="PANTHER" id="PTHR23001:SF3">
    <property type="entry name" value="EUKARYOTIC TRANSLATION INITIATION FACTOR 2 SUBUNIT 2"/>
    <property type="match status" value="1"/>
</dbReference>
<accession>A0A5Q0UHB2</accession>